<keyword evidence="8" id="KW-0442">Lipid degradation</keyword>
<evidence type="ECO:0000256" key="8">
    <source>
        <dbReference type="ARBA" id="ARBA00022963"/>
    </source>
</evidence>
<dbReference type="Pfam" id="PF00151">
    <property type="entry name" value="Lipase"/>
    <property type="match status" value="1"/>
</dbReference>
<feature type="active site" description="Nucleophile" evidence="15">
    <location>
        <position position="155"/>
    </location>
</feature>
<dbReference type="InterPro" id="IPR029058">
    <property type="entry name" value="AB_hydrolase_fold"/>
</dbReference>
<evidence type="ECO:0000256" key="9">
    <source>
        <dbReference type="ARBA" id="ARBA00023098"/>
    </source>
</evidence>
<keyword evidence="6" id="KW-0732">Signal</keyword>
<dbReference type="Gene3D" id="3.40.50.1820">
    <property type="entry name" value="alpha/beta hydrolase"/>
    <property type="match status" value="1"/>
</dbReference>
<evidence type="ECO:0000256" key="14">
    <source>
        <dbReference type="ARBA" id="ARBA00049600"/>
    </source>
</evidence>
<dbReference type="InterPro" id="IPR013818">
    <property type="entry name" value="Lipase"/>
</dbReference>
<dbReference type="AlphaFoldDB" id="A0A6P7PGZ8"/>
<keyword evidence="16" id="KW-0479">Metal-binding</keyword>
<keyword evidence="11" id="KW-1015">Disulfide bond</keyword>
<dbReference type="PRINTS" id="PR00821">
    <property type="entry name" value="TAGLIPASE"/>
</dbReference>
<proteinExistence type="inferred from homology"/>
<dbReference type="FunCoup" id="A0A6P7PGZ8">
    <property type="interactions" value="752"/>
</dbReference>
<gene>
    <name evidence="19" type="primary">lipia</name>
</gene>
<dbReference type="GeneID" id="114869204"/>
<name>A0A6P7PGZ8_BETSP</name>
<dbReference type="CDD" id="cd00707">
    <property type="entry name" value="Pancreat_lipase_like"/>
    <property type="match status" value="1"/>
</dbReference>
<evidence type="ECO:0000256" key="17">
    <source>
        <dbReference type="RuleBase" id="RU004262"/>
    </source>
</evidence>
<evidence type="ECO:0000256" key="15">
    <source>
        <dbReference type="PIRSR" id="PIRSR000865-1"/>
    </source>
</evidence>
<evidence type="ECO:0000256" key="1">
    <source>
        <dbReference type="ARBA" id="ARBA00004202"/>
    </source>
</evidence>
<dbReference type="PIRSF" id="PIRSF000865">
    <property type="entry name" value="Lipoprotein_lipase_LIPH"/>
    <property type="match status" value="1"/>
</dbReference>
<dbReference type="Proteomes" id="UP000515150">
    <property type="component" value="Chromosome 14"/>
</dbReference>
<feature type="binding site" evidence="16">
    <location>
        <position position="193"/>
    </location>
    <ligand>
        <name>Ca(2+)</name>
        <dbReference type="ChEBI" id="CHEBI:29108"/>
    </ligand>
</feature>
<evidence type="ECO:0000313" key="19">
    <source>
        <dbReference type="RefSeq" id="XP_029029041.1"/>
    </source>
</evidence>
<dbReference type="InParanoid" id="A0A6P7PGZ8"/>
<keyword evidence="5" id="KW-0964">Secreted</keyword>
<dbReference type="InterPro" id="IPR033906">
    <property type="entry name" value="Lipase_N"/>
</dbReference>
<dbReference type="GO" id="GO:0005886">
    <property type="term" value="C:plasma membrane"/>
    <property type="evidence" value="ECO:0007669"/>
    <property type="project" value="UniProtKB-SubCell"/>
</dbReference>
<evidence type="ECO:0000313" key="18">
    <source>
        <dbReference type="Proteomes" id="UP000515150"/>
    </source>
</evidence>
<dbReference type="SUPFAM" id="SSF53474">
    <property type="entry name" value="alpha/beta-Hydrolases"/>
    <property type="match status" value="1"/>
</dbReference>
<dbReference type="GO" id="GO:0052689">
    <property type="term" value="F:carboxylic ester hydrolase activity"/>
    <property type="evidence" value="ECO:0007669"/>
    <property type="project" value="InterPro"/>
</dbReference>
<feature type="binding site" evidence="16">
    <location>
        <position position="195"/>
    </location>
    <ligand>
        <name>Ca(2+)</name>
        <dbReference type="ChEBI" id="CHEBI:29108"/>
    </ligand>
</feature>
<dbReference type="FunFam" id="3.40.50.1820:FF:000063">
    <property type="entry name" value="Lipase member H"/>
    <property type="match status" value="1"/>
</dbReference>
<comment type="function">
    <text evidence="14">Hydrolyzes specifically phosphatidic acid (PA) to produce 2-acyl lysophosphatidic acid (LPA; a potent bioactive lipid mediator) and fatty acid. Does not hydrolyze other phospholipids, like phosphatidylserine (PS), phosphatidylcholine (PC) and phosphatidylethanolamine (PE) or triacylglycerol (TG).</text>
</comment>
<feature type="binding site" evidence="16">
    <location>
        <position position="198"/>
    </location>
    <ligand>
        <name>Ca(2+)</name>
        <dbReference type="ChEBI" id="CHEBI:29108"/>
    </ligand>
</feature>
<protein>
    <submittedName>
        <fullName evidence="19">Lipase member H</fullName>
    </submittedName>
</protein>
<keyword evidence="4" id="KW-1003">Cell membrane</keyword>
<evidence type="ECO:0000256" key="4">
    <source>
        <dbReference type="ARBA" id="ARBA00022475"/>
    </source>
</evidence>
<keyword evidence="12" id="KW-0325">Glycoprotein</keyword>
<feature type="active site" description="Charge relay system" evidence="15">
    <location>
        <position position="179"/>
    </location>
</feature>
<dbReference type="GO" id="GO:0008201">
    <property type="term" value="F:heparin binding"/>
    <property type="evidence" value="ECO:0007669"/>
    <property type="project" value="UniProtKB-ARBA"/>
</dbReference>
<dbReference type="GO" id="GO:0006654">
    <property type="term" value="P:phosphatidic acid biosynthetic process"/>
    <property type="evidence" value="ECO:0007669"/>
    <property type="project" value="UniProtKB-ARBA"/>
</dbReference>
<keyword evidence="16" id="KW-0106">Calcium</keyword>
<evidence type="ECO:0000256" key="6">
    <source>
        <dbReference type="ARBA" id="ARBA00022729"/>
    </source>
</evidence>
<dbReference type="CTD" id="445105"/>
<dbReference type="PANTHER" id="PTHR11610:SF12">
    <property type="entry name" value="LIPASE MEMBER H"/>
    <property type="match status" value="1"/>
</dbReference>
<evidence type="ECO:0000256" key="5">
    <source>
        <dbReference type="ARBA" id="ARBA00022525"/>
    </source>
</evidence>
<evidence type="ECO:0000256" key="7">
    <source>
        <dbReference type="ARBA" id="ARBA00022801"/>
    </source>
</evidence>
<evidence type="ECO:0000256" key="2">
    <source>
        <dbReference type="ARBA" id="ARBA00004613"/>
    </source>
</evidence>
<dbReference type="OrthoDB" id="199913at2759"/>
<comment type="similarity">
    <text evidence="3 17">Belongs to the AB hydrolase superfamily. Lipase family.</text>
</comment>
<reference evidence="19" key="1">
    <citation type="submission" date="2025-08" db="UniProtKB">
        <authorList>
            <consortium name="RefSeq"/>
        </authorList>
    </citation>
    <scope>IDENTIFICATION</scope>
</reference>
<accession>A0A6P7PGZ8</accession>
<keyword evidence="10" id="KW-0472">Membrane</keyword>
<dbReference type="GO" id="GO:0005615">
    <property type="term" value="C:extracellular space"/>
    <property type="evidence" value="ECO:0007669"/>
    <property type="project" value="TreeGrafter"/>
</dbReference>
<sequence length="447" mass="50048">MFRWQYLAPLLLLSVLLYRAEDCDRFTKLNLGHALIGTSLRLRLLLYTRENGNCGTLLSHVDLSPRLNLTKPTTFIIHGFRPTGSRPVWLDDMTEALLGRGDVNVIVVDWNRGAAGSYFSAVENTKKAATNMTAFVRLMQEHGASLSSIHMIGFSLGAHLSGFVGANFNGLIGRITGLDPAGFMFATGGPEDRLDPTDAQFVDVLHSDLDFLGARGTQGHIDFFANGGTDQPNCPKTIFSGESYFKCDHQRSVMLYIDSLTQVCSSRAYPCSSYQDFLNGNCTSCDEFGAAGCPVFGHDVIKWKDDLLRLKETKAYFTTNAKSPFCRTNYRLDILTWNTHRGYITAKLHSNGTEAVATINHAELKFQKYTEKTLLAQFDKDVQPAQKITLKFSPVSSCTCSKSKLRVLKIRLTNLERKERPLCRYDLLLERNKEVTFRPIPCEDSNF</sequence>
<evidence type="ECO:0000256" key="13">
    <source>
        <dbReference type="ARBA" id="ARBA00048637"/>
    </source>
</evidence>
<keyword evidence="7" id="KW-0378">Hydrolase</keyword>
<feature type="active site" description="Charge relay system" evidence="15">
    <location>
        <position position="249"/>
    </location>
</feature>
<dbReference type="RefSeq" id="XP_029029041.1">
    <property type="nucleotide sequence ID" value="XM_029173208.3"/>
</dbReference>
<organism evidence="18 19">
    <name type="scientific">Betta splendens</name>
    <name type="common">Siamese fighting fish</name>
    <dbReference type="NCBI Taxonomy" id="158456"/>
    <lineage>
        <taxon>Eukaryota</taxon>
        <taxon>Metazoa</taxon>
        <taxon>Chordata</taxon>
        <taxon>Craniata</taxon>
        <taxon>Vertebrata</taxon>
        <taxon>Euteleostomi</taxon>
        <taxon>Actinopterygii</taxon>
        <taxon>Neopterygii</taxon>
        <taxon>Teleostei</taxon>
        <taxon>Neoteleostei</taxon>
        <taxon>Acanthomorphata</taxon>
        <taxon>Anabantaria</taxon>
        <taxon>Anabantiformes</taxon>
        <taxon>Anabantoidei</taxon>
        <taxon>Osphronemidae</taxon>
        <taxon>Betta</taxon>
    </lineage>
</organism>
<evidence type="ECO:0000256" key="16">
    <source>
        <dbReference type="PIRSR" id="PIRSR000865-2"/>
    </source>
</evidence>
<comment type="subcellular location">
    <subcellularLocation>
        <location evidence="1">Cell membrane</location>
        <topology evidence="1">Peripheral membrane protein</topology>
    </subcellularLocation>
    <subcellularLocation>
        <location evidence="2">Secreted</location>
    </subcellularLocation>
</comment>
<dbReference type="KEGG" id="bspl:114869204"/>
<dbReference type="GO" id="GO:0046872">
    <property type="term" value="F:metal ion binding"/>
    <property type="evidence" value="ECO:0007669"/>
    <property type="project" value="UniProtKB-KW"/>
</dbReference>
<keyword evidence="18" id="KW-1185">Reference proteome</keyword>
<keyword evidence="9" id="KW-0443">Lipid metabolism</keyword>
<evidence type="ECO:0000256" key="11">
    <source>
        <dbReference type="ARBA" id="ARBA00023157"/>
    </source>
</evidence>
<dbReference type="GO" id="GO:0004620">
    <property type="term" value="F:phospholipase activity"/>
    <property type="evidence" value="ECO:0007669"/>
    <property type="project" value="UniProtKB-ARBA"/>
</dbReference>
<evidence type="ECO:0000256" key="10">
    <source>
        <dbReference type="ARBA" id="ARBA00023136"/>
    </source>
</evidence>
<evidence type="ECO:0000256" key="3">
    <source>
        <dbReference type="ARBA" id="ARBA00010701"/>
    </source>
</evidence>
<dbReference type="InterPro" id="IPR016272">
    <property type="entry name" value="Lipase_LIPH"/>
</dbReference>
<evidence type="ECO:0000256" key="12">
    <source>
        <dbReference type="ARBA" id="ARBA00023180"/>
    </source>
</evidence>
<dbReference type="PANTHER" id="PTHR11610">
    <property type="entry name" value="LIPASE"/>
    <property type="match status" value="1"/>
</dbReference>
<dbReference type="GO" id="GO:0016042">
    <property type="term" value="P:lipid catabolic process"/>
    <property type="evidence" value="ECO:0007669"/>
    <property type="project" value="UniProtKB-KW"/>
</dbReference>
<dbReference type="InterPro" id="IPR000734">
    <property type="entry name" value="TAG_lipase"/>
</dbReference>
<comment type="catalytic activity">
    <reaction evidence="13">
        <text>1-hexadecanoyl-2-(9Z-octadecenoyl)-sn-glycero-3-phosphate + H2O = 2-(9Z-octadecenoyl)-sn-glycero-3-phosphate + hexadecanoate + H(+)</text>
        <dbReference type="Rhea" id="RHEA:40943"/>
        <dbReference type="ChEBI" id="CHEBI:7896"/>
        <dbReference type="ChEBI" id="CHEBI:15377"/>
        <dbReference type="ChEBI" id="CHEBI:15378"/>
        <dbReference type="ChEBI" id="CHEBI:64839"/>
        <dbReference type="ChEBI" id="CHEBI:77593"/>
    </reaction>
    <physiologicalReaction direction="left-to-right" evidence="13">
        <dbReference type="Rhea" id="RHEA:40944"/>
    </physiologicalReaction>
</comment>